<proteinExistence type="predicted"/>
<reference evidence="1" key="1">
    <citation type="submission" date="2021-02" db="EMBL/GenBank/DDBJ databases">
        <authorList>
            <person name="Palmer J.M."/>
        </authorList>
    </citation>
    <scope>NUCLEOTIDE SEQUENCE</scope>
    <source>
        <strain evidence="1">SCRP734</strain>
    </source>
</reference>
<dbReference type="Proteomes" id="UP000694044">
    <property type="component" value="Unassembled WGS sequence"/>
</dbReference>
<accession>A0A8T1V670</accession>
<gene>
    <name evidence="1" type="ORF">PHYPSEUDO_015135</name>
</gene>
<organism evidence="1 2">
    <name type="scientific">Phytophthora pseudosyringae</name>
    <dbReference type="NCBI Taxonomy" id="221518"/>
    <lineage>
        <taxon>Eukaryota</taxon>
        <taxon>Sar</taxon>
        <taxon>Stramenopiles</taxon>
        <taxon>Oomycota</taxon>
        <taxon>Peronosporomycetes</taxon>
        <taxon>Peronosporales</taxon>
        <taxon>Peronosporaceae</taxon>
        <taxon>Phytophthora</taxon>
    </lineage>
</organism>
<dbReference type="EMBL" id="JAGDFM010000902">
    <property type="protein sequence ID" value="KAG7375843.1"/>
    <property type="molecule type" value="Genomic_DNA"/>
</dbReference>
<name>A0A8T1V670_9STRA</name>
<evidence type="ECO:0000313" key="2">
    <source>
        <dbReference type="Proteomes" id="UP000694044"/>
    </source>
</evidence>
<keyword evidence="2" id="KW-1185">Reference proteome</keyword>
<sequence>MTDELRRPWPGMLASLTSFSAWEAPSGLVLVPVFPVCLRAGGAGRPIFQTLSTSNTIRQALQRQVLYVVDAAQYTSTRSLLRAACFGGALDWGRRSRAPHPVQIQRGSLRHPQLSPGPQHRGVHDLRPETITARRPAFLARSALALFVRGDLLLSEARRWFKYTPQLRQAASIKRGGLHSWALPDKPPRKPCDTRRRCGNSVLRTAAHLVVERRAASKWVNGGAGASDCVAFSPSPRDEGQVPPGHVSKCMQRCLVHGIHPTRSWRMLYVPLGRGASSELGRRT</sequence>
<dbReference type="AlphaFoldDB" id="A0A8T1V670"/>
<comment type="caution">
    <text evidence="1">The sequence shown here is derived from an EMBL/GenBank/DDBJ whole genome shotgun (WGS) entry which is preliminary data.</text>
</comment>
<evidence type="ECO:0000313" key="1">
    <source>
        <dbReference type="EMBL" id="KAG7375843.1"/>
    </source>
</evidence>
<protein>
    <submittedName>
        <fullName evidence="1">Uncharacterized protein</fullName>
    </submittedName>
</protein>